<dbReference type="GO" id="GO:0046677">
    <property type="term" value="P:response to antibiotic"/>
    <property type="evidence" value="ECO:0007669"/>
    <property type="project" value="InterPro"/>
</dbReference>
<dbReference type="RefSeq" id="WP_185137672.1">
    <property type="nucleotide sequence ID" value="NZ_BORM01000036.1"/>
</dbReference>
<dbReference type="GO" id="GO:0030655">
    <property type="term" value="P:beta-lactam antibiotic catabolic process"/>
    <property type="evidence" value="ECO:0007669"/>
    <property type="project" value="InterPro"/>
</dbReference>
<evidence type="ECO:0000259" key="1">
    <source>
        <dbReference type="Pfam" id="PF13354"/>
    </source>
</evidence>
<sequence length="272" mass="29554">MHRLQERAEDITRRYGGVWGITVEDLDTGARFELNGNELFNAASIIKLPIMAAAFAAAHDRELNLGERVVLEAEDFAGGSGVLQHLSPGLSFAVYDLIVLMIIQSDNAATNKVIDLVGAERIGRTMEELGMNRSKFHHKTGLNYPHPPGRNIVTSADTAALLKRLAEGSYLTRHACKRMIDILKKQQIRNGLPHELPAPDEGPVGRLPDWELAHKTGWVSGIQHDAGILYARGRSLVVTVLTRDAGEGRPARALAGIAELGRAAYEYAAGPG</sequence>
<dbReference type="PANTHER" id="PTHR35333:SF3">
    <property type="entry name" value="BETA-LACTAMASE-TYPE TRANSPEPTIDASE FOLD CONTAINING PROTEIN"/>
    <property type="match status" value="1"/>
</dbReference>
<dbReference type="Pfam" id="PF13354">
    <property type="entry name" value="Beta-lactamase2"/>
    <property type="match status" value="1"/>
</dbReference>
<dbReference type="SUPFAM" id="SSF56601">
    <property type="entry name" value="beta-lactamase/transpeptidase-like"/>
    <property type="match status" value="1"/>
</dbReference>
<reference evidence="2 3" key="1">
    <citation type="submission" date="2020-08" db="EMBL/GenBank/DDBJ databases">
        <title>Cohnella phylogeny.</title>
        <authorList>
            <person name="Dunlap C."/>
        </authorList>
    </citation>
    <scope>NUCLEOTIDE SEQUENCE [LARGE SCALE GENOMIC DNA]</scope>
    <source>
        <strain evidence="2 3">DSM 25239</strain>
    </source>
</reference>
<name>A0A841U6S3_9BACL</name>
<feature type="domain" description="Beta-lactamase class A catalytic" evidence="1">
    <location>
        <begin position="20"/>
        <end position="242"/>
    </location>
</feature>
<dbReference type="GO" id="GO:0008800">
    <property type="term" value="F:beta-lactamase activity"/>
    <property type="evidence" value="ECO:0007669"/>
    <property type="project" value="InterPro"/>
</dbReference>
<dbReference type="InterPro" id="IPR000871">
    <property type="entry name" value="Beta-lactam_class-A"/>
</dbReference>
<dbReference type="EMBL" id="JACJVR010000077">
    <property type="protein sequence ID" value="MBB6693690.1"/>
    <property type="molecule type" value="Genomic_DNA"/>
</dbReference>
<keyword evidence="3" id="KW-1185">Reference proteome</keyword>
<dbReference type="AlphaFoldDB" id="A0A841U6S3"/>
<protein>
    <submittedName>
        <fullName evidence="2">Serine hydrolase</fullName>
    </submittedName>
</protein>
<dbReference type="Proteomes" id="UP000553776">
    <property type="component" value="Unassembled WGS sequence"/>
</dbReference>
<dbReference type="Gene3D" id="3.40.710.10">
    <property type="entry name" value="DD-peptidase/beta-lactamase superfamily"/>
    <property type="match status" value="1"/>
</dbReference>
<keyword evidence="2" id="KW-0378">Hydrolase</keyword>
<organism evidence="2 3">
    <name type="scientific">Cohnella xylanilytica</name>
    <dbReference type="NCBI Taxonomy" id="557555"/>
    <lineage>
        <taxon>Bacteria</taxon>
        <taxon>Bacillati</taxon>
        <taxon>Bacillota</taxon>
        <taxon>Bacilli</taxon>
        <taxon>Bacillales</taxon>
        <taxon>Paenibacillaceae</taxon>
        <taxon>Cohnella</taxon>
    </lineage>
</organism>
<dbReference type="InterPro" id="IPR045155">
    <property type="entry name" value="Beta-lactam_cat"/>
</dbReference>
<dbReference type="InterPro" id="IPR012338">
    <property type="entry name" value="Beta-lactam/transpept-like"/>
</dbReference>
<comment type="caution">
    <text evidence="2">The sequence shown here is derived from an EMBL/GenBank/DDBJ whole genome shotgun (WGS) entry which is preliminary data.</text>
</comment>
<gene>
    <name evidence="2" type="ORF">H7B90_20040</name>
</gene>
<proteinExistence type="predicted"/>
<evidence type="ECO:0000313" key="3">
    <source>
        <dbReference type="Proteomes" id="UP000553776"/>
    </source>
</evidence>
<evidence type="ECO:0000313" key="2">
    <source>
        <dbReference type="EMBL" id="MBB6693690.1"/>
    </source>
</evidence>
<dbReference type="PANTHER" id="PTHR35333">
    <property type="entry name" value="BETA-LACTAMASE"/>
    <property type="match status" value="1"/>
</dbReference>
<accession>A0A841U6S3</accession>